<dbReference type="PANTHER" id="PTHR36966">
    <property type="entry name" value="REP-ASSOCIATED TYROSINE TRANSPOSASE"/>
    <property type="match status" value="1"/>
</dbReference>
<dbReference type="InterPro" id="IPR036515">
    <property type="entry name" value="Transposase_17_sf"/>
</dbReference>
<accession>A0A4S2CSV5</accession>
<organism evidence="2 3">
    <name type="scientific">Stenotrophomonas maltophilia</name>
    <name type="common">Pseudomonas maltophilia</name>
    <name type="synonym">Xanthomonas maltophilia</name>
    <dbReference type="NCBI Taxonomy" id="40324"/>
    <lineage>
        <taxon>Bacteria</taxon>
        <taxon>Pseudomonadati</taxon>
        <taxon>Pseudomonadota</taxon>
        <taxon>Gammaproteobacteria</taxon>
        <taxon>Lysobacterales</taxon>
        <taxon>Lysobacteraceae</taxon>
        <taxon>Stenotrophomonas</taxon>
        <taxon>Stenotrophomonas maltophilia group</taxon>
    </lineage>
</organism>
<evidence type="ECO:0000259" key="1">
    <source>
        <dbReference type="SMART" id="SM01321"/>
    </source>
</evidence>
<dbReference type="InterPro" id="IPR002686">
    <property type="entry name" value="Transposase_17"/>
</dbReference>
<dbReference type="GO" id="GO:0006313">
    <property type="term" value="P:DNA transposition"/>
    <property type="evidence" value="ECO:0007669"/>
    <property type="project" value="InterPro"/>
</dbReference>
<protein>
    <recommendedName>
        <fullName evidence="1">Transposase IS200-like domain-containing protein</fullName>
    </recommendedName>
</protein>
<dbReference type="OrthoDB" id="9791101at2"/>
<comment type="caution">
    <text evidence="2">The sequence shown here is derived from an EMBL/GenBank/DDBJ whole genome shotgun (WGS) entry which is preliminary data.</text>
</comment>
<dbReference type="SUPFAM" id="SSF143422">
    <property type="entry name" value="Transposase IS200-like"/>
    <property type="match status" value="1"/>
</dbReference>
<name>A0A4S2CSV5_STEMA</name>
<dbReference type="GO" id="GO:0043565">
    <property type="term" value="F:sequence-specific DNA binding"/>
    <property type="evidence" value="ECO:0007669"/>
    <property type="project" value="TreeGrafter"/>
</dbReference>
<dbReference type="Pfam" id="PF01797">
    <property type="entry name" value="Y1_Tnp"/>
    <property type="match status" value="1"/>
</dbReference>
<sequence length="150" mass="17306">MASPSLQRGRISCEGSYYVVTTVTAQRTRLFVDTANAQEVCHWLRTSDAQGRTDSLTWVVMPDHIHWMFRLRDTPLSIVMRTFKSRSAKALNQSNSTRGTVWQPGYYDQLQRDDRHLLAAATYILANPLRAGLAKRMNDYPFAWCRWPLP</sequence>
<dbReference type="Gene3D" id="3.30.70.1290">
    <property type="entry name" value="Transposase IS200-like"/>
    <property type="match status" value="1"/>
</dbReference>
<evidence type="ECO:0000313" key="2">
    <source>
        <dbReference type="EMBL" id="TGY31481.1"/>
    </source>
</evidence>
<dbReference type="EMBL" id="SRYW01000027">
    <property type="protein sequence ID" value="TGY31481.1"/>
    <property type="molecule type" value="Genomic_DNA"/>
</dbReference>
<dbReference type="NCBIfam" id="NF047646">
    <property type="entry name" value="REP_Tyr_transpos"/>
    <property type="match status" value="1"/>
</dbReference>
<dbReference type="SMART" id="SM01321">
    <property type="entry name" value="Y1_Tnp"/>
    <property type="match status" value="1"/>
</dbReference>
<reference evidence="2 3" key="1">
    <citation type="submission" date="2019-04" db="EMBL/GenBank/DDBJ databases">
        <title>Microbes associate with the intestines of laboratory mice.</title>
        <authorList>
            <person name="Navarre W."/>
            <person name="Wong E."/>
            <person name="Huang K."/>
            <person name="Tropini C."/>
            <person name="Ng K."/>
            <person name="Yu B."/>
        </authorList>
    </citation>
    <scope>NUCLEOTIDE SEQUENCE [LARGE SCALE GENOMIC DNA]</scope>
    <source>
        <strain evidence="2 3">NM62_B4-13</strain>
    </source>
</reference>
<dbReference type="AlphaFoldDB" id="A0A4S2CSV5"/>
<dbReference type="InterPro" id="IPR052715">
    <property type="entry name" value="RAYT_transposase"/>
</dbReference>
<gene>
    <name evidence="2" type="ORF">E5352_18915</name>
</gene>
<proteinExistence type="predicted"/>
<dbReference type="Proteomes" id="UP000306631">
    <property type="component" value="Unassembled WGS sequence"/>
</dbReference>
<feature type="domain" description="Transposase IS200-like" evidence="1">
    <location>
        <begin position="13"/>
        <end position="127"/>
    </location>
</feature>
<dbReference type="RefSeq" id="WP_136007158.1">
    <property type="nucleotide sequence ID" value="NZ_SRYW01000027.1"/>
</dbReference>
<dbReference type="GO" id="GO:0004803">
    <property type="term" value="F:transposase activity"/>
    <property type="evidence" value="ECO:0007669"/>
    <property type="project" value="InterPro"/>
</dbReference>
<evidence type="ECO:0000313" key="3">
    <source>
        <dbReference type="Proteomes" id="UP000306631"/>
    </source>
</evidence>
<dbReference type="PANTHER" id="PTHR36966:SF1">
    <property type="entry name" value="REP-ASSOCIATED TYROSINE TRANSPOSASE"/>
    <property type="match status" value="1"/>
</dbReference>